<sequence>MVRLWKEMEYTGYQGQGDSDSYGEELGRLMEYPKNHPEPMQPTMGMAQRAPPGAVGPAVVQAVVQAVVVEPDCSLFI</sequence>
<evidence type="ECO:0000313" key="2">
    <source>
        <dbReference type="EMBL" id="QHN79697.1"/>
    </source>
</evidence>
<organism evidence="2 3">
    <name type="scientific">Arachis hypogaea</name>
    <name type="common">Peanut</name>
    <dbReference type="NCBI Taxonomy" id="3818"/>
    <lineage>
        <taxon>Eukaryota</taxon>
        <taxon>Viridiplantae</taxon>
        <taxon>Streptophyta</taxon>
        <taxon>Embryophyta</taxon>
        <taxon>Tracheophyta</taxon>
        <taxon>Spermatophyta</taxon>
        <taxon>Magnoliopsida</taxon>
        <taxon>eudicotyledons</taxon>
        <taxon>Gunneridae</taxon>
        <taxon>Pentapetalae</taxon>
        <taxon>rosids</taxon>
        <taxon>fabids</taxon>
        <taxon>Fabales</taxon>
        <taxon>Fabaceae</taxon>
        <taxon>Papilionoideae</taxon>
        <taxon>50 kb inversion clade</taxon>
        <taxon>dalbergioids sensu lato</taxon>
        <taxon>Dalbergieae</taxon>
        <taxon>Pterocarpus clade</taxon>
        <taxon>Arachis</taxon>
    </lineage>
</organism>
<accession>A0A6B9VF14</accession>
<dbReference type="EMBL" id="CP031001">
    <property type="protein sequence ID" value="QHN79697.1"/>
    <property type="molecule type" value="Genomic_DNA"/>
</dbReference>
<dbReference type="Proteomes" id="UP000464620">
    <property type="component" value="Chromosome B09"/>
</dbReference>
<proteinExistence type="predicted"/>
<protein>
    <submittedName>
        <fullName evidence="2">Uncharacterized protein</fullName>
    </submittedName>
</protein>
<name>A0A6B9VF14_ARAHY</name>
<dbReference type="AlphaFoldDB" id="A0A6B9VF14"/>
<feature type="region of interest" description="Disordered" evidence="1">
    <location>
        <begin position="32"/>
        <end position="51"/>
    </location>
</feature>
<reference evidence="2 3" key="1">
    <citation type="submission" date="2020-01" db="EMBL/GenBank/DDBJ databases">
        <title>Genome sequence of Arachis hypogaea, cultivar Shitouqi.</title>
        <authorList>
            <person name="Zhuang W."/>
            <person name="Chen H."/>
            <person name="Varshney R."/>
            <person name="Wang D."/>
            <person name="Ming R."/>
        </authorList>
    </citation>
    <scope>NUCLEOTIDE SEQUENCE [LARGE SCALE GENOMIC DNA]</scope>
    <source>
        <tissue evidence="2">Young leaf</tissue>
    </source>
</reference>
<evidence type="ECO:0000313" key="3">
    <source>
        <dbReference type="Proteomes" id="UP000464620"/>
    </source>
</evidence>
<evidence type="ECO:0000256" key="1">
    <source>
        <dbReference type="SAM" id="MobiDB-lite"/>
    </source>
</evidence>
<gene>
    <name evidence="2" type="ORF">DS421_19g672180</name>
</gene>